<evidence type="ECO:0000259" key="1">
    <source>
        <dbReference type="Pfam" id="PF01883"/>
    </source>
</evidence>
<dbReference type="RefSeq" id="WP_317997068.1">
    <property type="nucleotide sequence ID" value="NZ_AP025523.1"/>
</dbReference>
<dbReference type="InterPro" id="IPR052339">
    <property type="entry name" value="Fe-S_Maturation_MIP18"/>
</dbReference>
<dbReference type="SUPFAM" id="SSF117916">
    <property type="entry name" value="Fe-S cluster assembly (FSCA) domain-like"/>
    <property type="match status" value="1"/>
</dbReference>
<organism evidence="2 3">
    <name type="scientific">Vulcanimicrobium alpinum</name>
    <dbReference type="NCBI Taxonomy" id="3016050"/>
    <lineage>
        <taxon>Bacteria</taxon>
        <taxon>Bacillati</taxon>
        <taxon>Vulcanimicrobiota</taxon>
        <taxon>Vulcanimicrobiia</taxon>
        <taxon>Vulcanimicrobiales</taxon>
        <taxon>Vulcanimicrobiaceae</taxon>
        <taxon>Vulcanimicrobium</taxon>
    </lineage>
</organism>
<dbReference type="PANTHER" id="PTHR42831">
    <property type="entry name" value="FE-S PROTEIN MATURATION AUXILIARY FACTOR YITW"/>
    <property type="match status" value="1"/>
</dbReference>
<evidence type="ECO:0000313" key="3">
    <source>
        <dbReference type="Proteomes" id="UP001317532"/>
    </source>
</evidence>
<feature type="domain" description="MIP18 family-like" evidence="1">
    <location>
        <begin position="5"/>
        <end position="79"/>
    </location>
</feature>
<keyword evidence="3" id="KW-1185">Reference proteome</keyword>
<dbReference type="EMBL" id="AP025523">
    <property type="protein sequence ID" value="BDE06080.1"/>
    <property type="molecule type" value="Genomic_DNA"/>
</dbReference>
<dbReference type="InterPro" id="IPR034904">
    <property type="entry name" value="FSCA_dom_sf"/>
</dbReference>
<accession>A0AAN1XVA5</accession>
<reference evidence="2 3" key="1">
    <citation type="journal article" date="2022" name="ISME Commun">
        <title>Vulcanimicrobium alpinus gen. nov. sp. nov., the first cultivated representative of the candidate phylum 'Eremiobacterota', is a metabolically versatile aerobic anoxygenic phototroph.</title>
        <authorList>
            <person name="Yabe S."/>
            <person name="Muto K."/>
            <person name="Abe K."/>
            <person name="Yokota A."/>
            <person name="Staudigel H."/>
            <person name="Tebo B.M."/>
        </authorList>
    </citation>
    <scope>NUCLEOTIDE SEQUENCE [LARGE SCALE GENOMIC DNA]</scope>
    <source>
        <strain evidence="2 3">WC8-2</strain>
    </source>
</reference>
<proteinExistence type="predicted"/>
<protein>
    <submittedName>
        <fullName evidence="2">Fe-S assembly SUF system protein</fullName>
    </submittedName>
</protein>
<sequence length="103" mass="11232">MITAERVREALKEVEDPELNMGILDLGLVYDVACEGPHGQEVTVTMTLTSPMCPVGPMFKQAVQSKVESIDGVKSANVEITFNPPWDPKTMASDDVKLALGIW</sequence>
<dbReference type="PANTHER" id="PTHR42831:SF1">
    <property type="entry name" value="FE-S PROTEIN MATURATION AUXILIARY FACTOR YITW"/>
    <property type="match status" value="1"/>
</dbReference>
<dbReference type="InterPro" id="IPR002744">
    <property type="entry name" value="MIP18-like"/>
</dbReference>
<name>A0AAN1XVA5_UNVUL</name>
<dbReference type="Proteomes" id="UP001317532">
    <property type="component" value="Chromosome"/>
</dbReference>
<dbReference type="Pfam" id="PF01883">
    <property type="entry name" value="FeS_assembly_P"/>
    <property type="match status" value="1"/>
</dbReference>
<dbReference type="AlphaFoldDB" id="A0AAN1XVA5"/>
<dbReference type="Gene3D" id="3.30.300.130">
    <property type="entry name" value="Fe-S cluster assembly (FSCA)"/>
    <property type="match status" value="1"/>
</dbReference>
<evidence type="ECO:0000313" key="2">
    <source>
        <dbReference type="EMBL" id="BDE06080.1"/>
    </source>
</evidence>
<gene>
    <name evidence="2" type="ORF">WPS_13560</name>
</gene>
<dbReference type="KEGG" id="vab:WPS_13560"/>